<proteinExistence type="inferred from homology"/>
<keyword evidence="13 17" id="KW-0456">Lyase</keyword>
<evidence type="ECO:0000313" key="20">
    <source>
        <dbReference type="EMBL" id="GBF39330.1"/>
    </source>
</evidence>
<comment type="subcellular location">
    <subcellularLocation>
        <location evidence="2">Membrane</location>
    </subcellularLocation>
</comment>
<organism evidence="20 21">
    <name type="scientific">Leptospira johnsonii</name>
    <dbReference type="NCBI Taxonomy" id="1917820"/>
    <lineage>
        <taxon>Bacteria</taxon>
        <taxon>Pseudomonadati</taxon>
        <taxon>Spirochaetota</taxon>
        <taxon>Spirochaetia</taxon>
        <taxon>Leptospirales</taxon>
        <taxon>Leptospiraceae</taxon>
        <taxon>Leptospira</taxon>
    </lineage>
</organism>
<dbReference type="SMART" id="SM00044">
    <property type="entry name" value="CYCc"/>
    <property type="match status" value="1"/>
</dbReference>
<evidence type="ECO:0000256" key="6">
    <source>
        <dbReference type="ARBA" id="ARBA00022723"/>
    </source>
</evidence>
<evidence type="ECO:0000256" key="18">
    <source>
        <dbReference type="SAM" id="Phobius"/>
    </source>
</evidence>
<comment type="subunit">
    <text evidence="16">Homodimer. Can also exist as monomer.</text>
</comment>
<name>A0A2P2D3W1_9LEPT</name>
<dbReference type="GO" id="GO:0004016">
    <property type="term" value="F:adenylate cyclase activity"/>
    <property type="evidence" value="ECO:0007669"/>
    <property type="project" value="UniProtKB-EC"/>
</dbReference>
<evidence type="ECO:0000256" key="12">
    <source>
        <dbReference type="ARBA" id="ARBA00023136"/>
    </source>
</evidence>
<dbReference type="EMBL" id="BFAY01000011">
    <property type="protein sequence ID" value="GBF39330.1"/>
    <property type="molecule type" value="Genomic_DNA"/>
</dbReference>
<evidence type="ECO:0000256" key="5">
    <source>
        <dbReference type="ARBA" id="ARBA00022692"/>
    </source>
</evidence>
<keyword evidence="12 18" id="KW-0472">Membrane</keyword>
<evidence type="ECO:0000256" key="9">
    <source>
        <dbReference type="ARBA" id="ARBA00022842"/>
    </source>
</evidence>
<evidence type="ECO:0000256" key="3">
    <source>
        <dbReference type="ARBA" id="ARBA00012201"/>
    </source>
</evidence>
<dbReference type="PROSITE" id="PS00452">
    <property type="entry name" value="GUANYLATE_CYCLASE_1"/>
    <property type="match status" value="1"/>
</dbReference>
<keyword evidence="11" id="KW-0115">cAMP biosynthesis</keyword>
<gene>
    <name evidence="20" type="ORF">LPTSP1_23310</name>
</gene>
<evidence type="ECO:0000256" key="7">
    <source>
        <dbReference type="ARBA" id="ARBA00022741"/>
    </source>
</evidence>
<evidence type="ECO:0000256" key="16">
    <source>
        <dbReference type="ARBA" id="ARBA00064436"/>
    </source>
</evidence>
<keyword evidence="21" id="KW-1185">Reference proteome</keyword>
<evidence type="ECO:0000259" key="19">
    <source>
        <dbReference type="PROSITE" id="PS50125"/>
    </source>
</evidence>
<evidence type="ECO:0000256" key="8">
    <source>
        <dbReference type="ARBA" id="ARBA00022840"/>
    </source>
</evidence>
<dbReference type="InterPro" id="IPR029787">
    <property type="entry name" value="Nucleotide_cyclase"/>
</dbReference>
<dbReference type="PANTHER" id="PTHR11920">
    <property type="entry name" value="GUANYLYL CYCLASE"/>
    <property type="match status" value="1"/>
</dbReference>
<dbReference type="InterPro" id="IPR001054">
    <property type="entry name" value="A/G_cyclase"/>
</dbReference>
<comment type="caution">
    <text evidence="20">The sequence shown here is derived from an EMBL/GenBank/DDBJ whole genome shotgun (WGS) entry which is preliminary data.</text>
</comment>
<dbReference type="FunFam" id="3.30.70.1230:FF:000033">
    <property type="entry name" value="Adenylate cyclase"/>
    <property type="match status" value="1"/>
</dbReference>
<evidence type="ECO:0000256" key="4">
    <source>
        <dbReference type="ARBA" id="ARBA00021420"/>
    </source>
</evidence>
<evidence type="ECO:0000256" key="14">
    <source>
        <dbReference type="ARBA" id="ARBA00032597"/>
    </source>
</evidence>
<evidence type="ECO:0000256" key="13">
    <source>
        <dbReference type="ARBA" id="ARBA00023239"/>
    </source>
</evidence>
<evidence type="ECO:0000256" key="2">
    <source>
        <dbReference type="ARBA" id="ARBA00004370"/>
    </source>
</evidence>
<dbReference type="CDD" id="cd07302">
    <property type="entry name" value="CHD"/>
    <property type="match status" value="1"/>
</dbReference>
<feature type="transmembrane region" description="Helical" evidence="18">
    <location>
        <begin position="6"/>
        <end position="34"/>
    </location>
</feature>
<keyword evidence="10 18" id="KW-1133">Transmembrane helix</keyword>
<keyword evidence="6" id="KW-0479">Metal-binding</keyword>
<dbReference type="AlphaFoldDB" id="A0A2P2D3W1"/>
<evidence type="ECO:0000256" key="11">
    <source>
        <dbReference type="ARBA" id="ARBA00022998"/>
    </source>
</evidence>
<dbReference type="GO" id="GO:0005886">
    <property type="term" value="C:plasma membrane"/>
    <property type="evidence" value="ECO:0007669"/>
    <property type="project" value="UniProtKB-ARBA"/>
</dbReference>
<comment type="similarity">
    <text evidence="17">Belongs to the adenylyl cyclase class-4/guanylyl cyclase family.</text>
</comment>
<dbReference type="GO" id="GO:0035556">
    <property type="term" value="P:intracellular signal transduction"/>
    <property type="evidence" value="ECO:0007669"/>
    <property type="project" value="InterPro"/>
</dbReference>
<feature type="transmembrane region" description="Helical" evidence="18">
    <location>
        <begin position="46"/>
        <end position="66"/>
    </location>
</feature>
<dbReference type="InterPro" id="IPR018297">
    <property type="entry name" value="A/G_cyclase_CS"/>
</dbReference>
<dbReference type="EC" id="4.6.1.1" evidence="3"/>
<keyword evidence="9" id="KW-0460">Magnesium</keyword>
<dbReference type="GO" id="GO:0006171">
    <property type="term" value="P:cAMP biosynthetic process"/>
    <property type="evidence" value="ECO:0007669"/>
    <property type="project" value="UniProtKB-KW"/>
</dbReference>
<dbReference type="InterPro" id="IPR050401">
    <property type="entry name" value="Cyclic_nucleotide_synthase"/>
</dbReference>
<dbReference type="Gene3D" id="3.30.70.1230">
    <property type="entry name" value="Nucleotide cyclase"/>
    <property type="match status" value="1"/>
</dbReference>
<dbReference type="GO" id="GO:0005524">
    <property type="term" value="F:ATP binding"/>
    <property type="evidence" value="ECO:0007669"/>
    <property type="project" value="UniProtKB-KW"/>
</dbReference>
<keyword evidence="8" id="KW-0067">ATP-binding</keyword>
<dbReference type="Proteomes" id="UP000245076">
    <property type="component" value="Unassembled WGS sequence"/>
</dbReference>
<evidence type="ECO:0000256" key="15">
    <source>
        <dbReference type="ARBA" id="ARBA00032637"/>
    </source>
</evidence>
<feature type="domain" description="Guanylate cyclase" evidence="19">
    <location>
        <begin position="147"/>
        <end position="274"/>
    </location>
</feature>
<evidence type="ECO:0000256" key="17">
    <source>
        <dbReference type="RuleBase" id="RU000405"/>
    </source>
</evidence>
<comment type="catalytic activity">
    <reaction evidence="1">
        <text>ATP = 3',5'-cyclic AMP + diphosphate</text>
        <dbReference type="Rhea" id="RHEA:15389"/>
        <dbReference type="ChEBI" id="CHEBI:30616"/>
        <dbReference type="ChEBI" id="CHEBI:33019"/>
        <dbReference type="ChEBI" id="CHEBI:58165"/>
        <dbReference type="EC" id="4.6.1.1"/>
    </reaction>
</comment>
<sequence length="319" mass="36062">MLVSQTLIIVYSLLGGPGTHTGLFTVTVILTAFFSGGNEYPRIRNAIIAYCTFSFLFLEFYFQLFPPILSFESLYLEWLRRTIDFGLIAFTLGISFDIAKEIRNSDDEIENEREKSENLLLNILPRTIATQLKLDHGVIAERYEESSVLFADIAGFTVMSSTMAPDQVVQMLDEVFREFDDLARRLGLEKIKTIGDAYMVAAGLPERRSDHCEAIFKLAVEMQDLMREKFSIKYNGLALRIGIHTGPVVAGVIGTVKFAYDLWGDTVNTASRMESHGVTGHIQVTEAVYEKLKNRYTFELRGELDIKGKGKMKTYLFPV</sequence>
<accession>A0A2P2D3W1</accession>
<evidence type="ECO:0000256" key="1">
    <source>
        <dbReference type="ARBA" id="ARBA00001593"/>
    </source>
</evidence>
<evidence type="ECO:0000256" key="10">
    <source>
        <dbReference type="ARBA" id="ARBA00022989"/>
    </source>
</evidence>
<evidence type="ECO:0000313" key="21">
    <source>
        <dbReference type="Proteomes" id="UP000245076"/>
    </source>
</evidence>
<protein>
    <recommendedName>
        <fullName evidence="4">Adenylate cyclase</fullName>
        <ecNumber evidence="3">4.6.1.1</ecNumber>
    </recommendedName>
    <alternativeName>
        <fullName evidence="14">ATP pyrophosphate-lyase</fullName>
    </alternativeName>
    <alternativeName>
        <fullName evidence="15">Adenylyl cyclase</fullName>
    </alternativeName>
</protein>
<dbReference type="PROSITE" id="PS50125">
    <property type="entry name" value="GUANYLATE_CYCLASE_2"/>
    <property type="match status" value="1"/>
</dbReference>
<dbReference type="SUPFAM" id="SSF55073">
    <property type="entry name" value="Nucleotide cyclase"/>
    <property type="match status" value="1"/>
</dbReference>
<reference evidence="20 21" key="1">
    <citation type="submission" date="2018-02" db="EMBL/GenBank/DDBJ databases">
        <title>Novel Leptospira species isolated from soil and water in Japan.</title>
        <authorList>
            <person name="Nakao R."/>
            <person name="Masuzawa T."/>
        </authorList>
    </citation>
    <scope>NUCLEOTIDE SEQUENCE [LARGE SCALE GENOMIC DNA]</scope>
    <source>
        <strain evidence="20 21">E8</strain>
    </source>
</reference>
<keyword evidence="7" id="KW-0547">Nucleotide-binding</keyword>
<dbReference type="Pfam" id="PF00211">
    <property type="entry name" value="Guanylate_cyc"/>
    <property type="match status" value="1"/>
</dbReference>
<dbReference type="PANTHER" id="PTHR11920:SF335">
    <property type="entry name" value="GUANYLATE CYCLASE"/>
    <property type="match status" value="1"/>
</dbReference>
<keyword evidence="5 18" id="KW-0812">Transmembrane</keyword>
<dbReference type="GO" id="GO:0046872">
    <property type="term" value="F:metal ion binding"/>
    <property type="evidence" value="ECO:0007669"/>
    <property type="project" value="UniProtKB-KW"/>
</dbReference>